<dbReference type="Proteomes" id="UP000824782">
    <property type="component" value="Unassembled WGS sequence"/>
</dbReference>
<dbReference type="EMBL" id="WNYA01000010">
    <property type="protein sequence ID" value="KAG8553984.1"/>
    <property type="molecule type" value="Genomic_DNA"/>
</dbReference>
<reference evidence="2" key="1">
    <citation type="thesis" date="2020" institute="ProQuest LLC" country="789 East Eisenhower Parkway, Ann Arbor, MI, USA">
        <title>Comparative Genomics and Chromosome Evolution.</title>
        <authorList>
            <person name="Mudd A.B."/>
        </authorList>
    </citation>
    <scope>NUCLEOTIDE SEQUENCE</scope>
    <source>
        <strain evidence="2">237g6f4</strain>
        <tissue evidence="2">Blood</tissue>
    </source>
</reference>
<dbReference type="PANTHER" id="PTHR15177">
    <property type="entry name" value="G-PROTEIN COUPLED RECEPTOR 143"/>
    <property type="match status" value="1"/>
</dbReference>
<feature type="transmembrane region" description="Helical" evidence="1">
    <location>
        <begin position="275"/>
        <end position="296"/>
    </location>
</feature>
<keyword evidence="1" id="KW-0472">Membrane</keyword>
<feature type="transmembrane region" description="Helical" evidence="1">
    <location>
        <begin position="93"/>
        <end position="118"/>
    </location>
</feature>
<dbReference type="Pfam" id="PF02101">
    <property type="entry name" value="Ocular_alb"/>
    <property type="match status" value="1"/>
</dbReference>
<evidence type="ECO:0000313" key="2">
    <source>
        <dbReference type="EMBL" id="KAG8553984.1"/>
    </source>
</evidence>
<dbReference type="InterPro" id="IPR001414">
    <property type="entry name" value="GPR143"/>
</dbReference>
<evidence type="ECO:0000256" key="1">
    <source>
        <dbReference type="SAM" id="Phobius"/>
    </source>
</evidence>
<dbReference type="GO" id="GO:0035240">
    <property type="term" value="F:dopamine binding"/>
    <property type="evidence" value="ECO:0007669"/>
    <property type="project" value="InterPro"/>
</dbReference>
<feature type="transmembrane region" description="Helical" evidence="1">
    <location>
        <begin position="61"/>
        <end position="87"/>
    </location>
</feature>
<dbReference type="GO" id="GO:0035643">
    <property type="term" value="F:L-DOPA receptor activity"/>
    <property type="evidence" value="ECO:0007669"/>
    <property type="project" value="TreeGrafter"/>
</dbReference>
<dbReference type="GO" id="GO:0005886">
    <property type="term" value="C:plasma membrane"/>
    <property type="evidence" value="ECO:0007669"/>
    <property type="project" value="TreeGrafter"/>
</dbReference>
<sequence>MASLRLPRLCCPEWDAGTDLVLGSEIYHAVCGGSSFLGLIGLAICYSCSKRRKSQAIRMGWRVLLASSLVTAGLLLHSVLWLIAPYFLSHQSWFPHFACVFISTWIHFFCSVMFWAFFCYSLEIDHHFKANASERFGLLYSVLCWGASSLMGLHGLLMLVIPSAYQNRCDSNNGLVLFHDLLLYVPLLLALFGSPFLLRRAIVGVPAALKMQCGVYTCCERYKKHNLCRRLFQISGTFIACWFGNVLCDFMLLFVEVLETSGTPRQLKVAALTTFVLMGILNPMFCCVHCLAFFGWRSSDACVTPSSVAAQTPSVPSLDGEDSELEEEANLLLRPESQQTTRKLSFPNMMDSCSSVEVTCSALEINAVRLLGISDSLAA</sequence>
<protein>
    <recommendedName>
        <fullName evidence="4">G-protein coupled receptors family 2 profile 2 domain-containing protein</fullName>
    </recommendedName>
</protein>
<dbReference type="PANTHER" id="PTHR15177:SF3">
    <property type="entry name" value="LOC100144286 PROTEIN"/>
    <property type="match status" value="1"/>
</dbReference>
<dbReference type="GO" id="GO:0032438">
    <property type="term" value="P:melanosome organization"/>
    <property type="evidence" value="ECO:0007669"/>
    <property type="project" value="TreeGrafter"/>
</dbReference>
<keyword evidence="3" id="KW-1185">Reference proteome</keyword>
<evidence type="ECO:0008006" key="4">
    <source>
        <dbReference type="Google" id="ProtNLM"/>
    </source>
</evidence>
<dbReference type="Gene3D" id="1.20.1070.10">
    <property type="entry name" value="Rhodopsin 7-helix transmembrane proteins"/>
    <property type="match status" value="1"/>
</dbReference>
<dbReference type="PRINTS" id="PR00965">
    <property type="entry name" value="OCULARALBNSM"/>
</dbReference>
<feature type="transmembrane region" description="Helical" evidence="1">
    <location>
        <begin position="26"/>
        <end position="49"/>
    </location>
</feature>
<dbReference type="GO" id="GO:0072545">
    <property type="term" value="F:L-tyrosine binding"/>
    <property type="evidence" value="ECO:0007669"/>
    <property type="project" value="InterPro"/>
</dbReference>
<organism evidence="2 3">
    <name type="scientific">Engystomops pustulosus</name>
    <name type="common">Tungara frog</name>
    <name type="synonym">Physalaemus pustulosus</name>
    <dbReference type="NCBI Taxonomy" id="76066"/>
    <lineage>
        <taxon>Eukaryota</taxon>
        <taxon>Metazoa</taxon>
        <taxon>Chordata</taxon>
        <taxon>Craniata</taxon>
        <taxon>Vertebrata</taxon>
        <taxon>Euteleostomi</taxon>
        <taxon>Amphibia</taxon>
        <taxon>Batrachia</taxon>
        <taxon>Anura</taxon>
        <taxon>Neobatrachia</taxon>
        <taxon>Hyloidea</taxon>
        <taxon>Leptodactylidae</taxon>
        <taxon>Leiuperinae</taxon>
        <taxon>Engystomops</taxon>
    </lineage>
</organism>
<feature type="transmembrane region" description="Helical" evidence="1">
    <location>
        <begin position="181"/>
        <end position="202"/>
    </location>
</feature>
<keyword evidence="1" id="KW-1133">Transmembrane helix</keyword>
<proteinExistence type="predicted"/>
<dbReference type="GO" id="GO:0033162">
    <property type="term" value="C:melanosome membrane"/>
    <property type="evidence" value="ECO:0007669"/>
    <property type="project" value="TreeGrafter"/>
</dbReference>
<dbReference type="GO" id="GO:0050848">
    <property type="term" value="P:regulation of calcium-mediated signaling"/>
    <property type="evidence" value="ECO:0007669"/>
    <property type="project" value="TreeGrafter"/>
</dbReference>
<accession>A0AAV6ZXZ3</accession>
<keyword evidence="1" id="KW-0812">Transmembrane</keyword>
<feature type="transmembrane region" description="Helical" evidence="1">
    <location>
        <begin position="138"/>
        <end position="161"/>
    </location>
</feature>
<name>A0AAV6ZXZ3_ENGPU</name>
<dbReference type="AlphaFoldDB" id="A0AAV6ZXZ3"/>
<feature type="transmembrane region" description="Helical" evidence="1">
    <location>
        <begin position="231"/>
        <end position="255"/>
    </location>
</feature>
<evidence type="ECO:0000313" key="3">
    <source>
        <dbReference type="Proteomes" id="UP000824782"/>
    </source>
</evidence>
<comment type="caution">
    <text evidence="2">The sequence shown here is derived from an EMBL/GenBank/DDBJ whole genome shotgun (WGS) entry which is preliminary data.</text>
</comment>
<gene>
    <name evidence="2" type="ORF">GDO81_003620</name>
</gene>
<dbReference type="GO" id="GO:0072544">
    <property type="term" value="F:L-DOPA binding"/>
    <property type="evidence" value="ECO:0007669"/>
    <property type="project" value="InterPro"/>
</dbReference>